<keyword evidence="2" id="KW-1185">Reference proteome</keyword>
<dbReference type="Proteomes" id="UP001221757">
    <property type="component" value="Unassembled WGS sequence"/>
</dbReference>
<evidence type="ECO:0000313" key="2">
    <source>
        <dbReference type="Proteomes" id="UP001221757"/>
    </source>
</evidence>
<name>A0AAD7CTX4_MYCRO</name>
<gene>
    <name evidence="1" type="ORF">B0H17DRAFT_867670</name>
</gene>
<dbReference type="AlphaFoldDB" id="A0AAD7CTX4"/>
<accession>A0AAD7CTX4</accession>
<comment type="caution">
    <text evidence="1">The sequence shown here is derived from an EMBL/GenBank/DDBJ whole genome shotgun (WGS) entry which is preliminary data.</text>
</comment>
<organism evidence="1 2">
    <name type="scientific">Mycena rosella</name>
    <name type="common">Pink bonnet</name>
    <name type="synonym">Agaricus rosellus</name>
    <dbReference type="NCBI Taxonomy" id="1033263"/>
    <lineage>
        <taxon>Eukaryota</taxon>
        <taxon>Fungi</taxon>
        <taxon>Dikarya</taxon>
        <taxon>Basidiomycota</taxon>
        <taxon>Agaricomycotina</taxon>
        <taxon>Agaricomycetes</taxon>
        <taxon>Agaricomycetidae</taxon>
        <taxon>Agaricales</taxon>
        <taxon>Marasmiineae</taxon>
        <taxon>Mycenaceae</taxon>
        <taxon>Mycena</taxon>
    </lineage>
</organism>
<reference evidence="1" key="1">
    <citation type="submission" date="2023-03" db="EMBL/GenBank/DDBJ databases">
        <title>Massive genome expansion in bonnet fungi (Mycena s.s.) driven by repeated elements and novel gene families across ecological guilds.</title>
        <authorList>
            <consortium name="Lawrence Berkeley National Laboratory"/>
            <person name="Harder C.B."/>
            <person name="Miyauchi S."/>
            <person name="Viragh M."/>
            <person name="Kuo A."/>
            <person name="Thoen E."/>
            <person name="Andreopoulos B."/>
            <person name="Lu D."/>
            <person name="Skrede I."/>
            <person name="Drula E."/>
            <person name="Henrissat B."/>
            <person name="Morin E."/>
            <person name="Kohler A."/>
            <person name="Barry K."/>
            <person name="LaButti K."/>
            <person name="Morin E."/>
            <person name="Salamov A."/>
            <person name="Lipzen A."/>
            <person name="Mereny Z."/>
            <person name="Hegedus B."/>
            <person name="Baldrian P."/>
            <person name="Stursova M."/>
            <person name="Weitz H."/>
            <person name="Taylor A."/>
            <person name="Grigoriev I.V."/>
            <person name="Nagy L.G."/>
            <person name="Martin F."/>
            <person name="Kauserud H."/>
        </authorList>
    </citation>
    <scope>NUCLEOTIDE SEQUENCE</scope>
    <source>
        <strain evidence="1">CBHHK067</strain>
    </source>
</reference>
<feature type="non-terminal residue" evidence="1">
    <location>
        <position position="1"/>
    </location>
</feature>
<protein>
    <submittedName>
        <fullName evidence="1">Uncharacterized protein</fullName>
    </submittedName>
</protein>
<evidence type="ECO:0000313" key="1">
    <source>
        <dbReference type="EMBL" id="KAJ7663498.1"/>
    </source>
</evidence>
<proteinExistence type="predicted"/>
<feature type="non-terminal residue" evidence="1">
    <location>
        <position position="203"/>
    </location>
</feature>
<dbReference type="EMBL" id="JARKIE010000233">
    <property type="protein sequence ID" value="KAJ7663498.1"/>
    <property type="molecule type" value="Genomic_DNA"/>
</dbReference>
<sequence length="203" mass="21803">LTKFAEIHTDCLRDFSASQTMLQKALHTLNKHELHSSNGAIPMTVSNNLKLPHVQLVKGATGAETDAEVVAERMSAEKEIAVASVTVTKYLGKLYATQVNLCKEQVNVASASAAFSARLKAYGKPIITAGGGEDDTVRDTVIALLTEAICAELLSLNFEFVAVLDREAEVKEAKATAVITARADAEMMEATKPVKEMLQEAVK</sequence>